<dbReference type="AlphaFoldDB" id="A0A8J3XK87"/>
<dbReference type="RefSeq" id="WP_204078274.1">
    <property type="nucleotide sequence ID" value="NZ_BOOP01000048.1"/>
</dbReference>
<proteinExistence type="predicted"/>
<sequence length="124" mass="13369">MPTTEAANHSALAVEPHDTDTETPYVDALVEELRTAAEHARAGRAPLTPGLRDRAVTLLEAAADKVADYVHEDVDQCQDCGHEPGLLCDSCGEFTDPGDICDCYAQVFMLARTINRLSSPAKEV</sequence>
<gene>
    <name evidence="2" type="ORF">Pph01_78640</name>
</gene>
<evidence type="ECO:0000256" key="1">
    <source>
        <dbReference type="SAM" id="MobiDB-lite"/>
    </source>
</evidence>
<protein>
    <submittedName>
        <fullName evidence="2">Uncharacterized protein</fullName>
    </submittedName>
</protein>
<keyword evidence="3" id="KW-1185">Reference proteome</keyword>
<name>A0A8J3XK87_9ACTN</name>
<dbReference type="EMBL" id="BOOP01000048">
    <property type="protein sequence ID" value="GII42861.1"/>
    <property type="molecule type" value="Genomic_DNA"/>
</dbReference>
<comment type="caution">
    <text evidence="2">The sequence shown here is derived from an EMBL/GenBank/DDBJ whole genome shotgun (WGS) entry which is preliminary data.</text>
</comment>
<evidence type="ECO:0000313" key="2">
    <source>
        <dbReference type="EMBL" id="GII42861.1"/>
    </source>
</evidence>
<dbReference type="Proteomes" id="UP000622547">
    <property type="component" value="Unassembled WGS sequence"/>
</dbReference>
<reference evidence="2 3" key="1">
    <citation type="submission" date="2021-01" db="EMBL/GenBank/DDBJ databases">
        <title>Whole genome shotgun sequence of Planotetraspora phitsanulokensis NBRC 104273.</title>
        <authorList>
            <person name="Komaki H."/>
            <person name="Tamura T."/>
        </authorList>
    </citation>
    <scope>NUCLEOTIDE SEQUENCE [LARGE SCALE GENOMIC DNA]</scope>
    <source>
        <strain evidence="2 3">NBRC 104273</strain>
    </source>
</reference>
<organism evidence="2 3">
    <name type="scientific">Planotetraspora phitsanulokensis</name>
    <dbReference type="NCBI Taxonomy" id="575192"/>
    <lineage>
        <taxon>Bacteria</taxon>
        <taxon>Bacillati</taxon>
        <taxon>Actinomycetota</taxon>
        <taxon>Actinomycetes</taxon>
        <taxon>Streptosporangiales</taxon>
        <taxon>Streptosporangiaceae</taxon>
        <taxon>Planotetraspora</taxon>
    </lineage>
</organism>
<evidence type="ECO:0000313" key="3">
    <source>
        <dbReference type="Proteomes" id="UP000622547"/>
    </source>
</evidence>
<feature type="region of interest" description="Disordered" evidence="1">
    <location>
        <begin position="1"/>
        <end position="21"/>
    </location>
</feature>
<accession>A0A8J3XK87</accession>